<feature type="domain" description="SchA/CurD-like" evidence="1">
    <location>
        <begin position="1"/>
        <end position="111"/>
    </location>
</feature>
<protein>
    <recommendedName>
        <fullName evidence="1">SchA/CurD-like domain-containing protein</fullName>
    </recommendedName>
</protein>
<reference evidence="2 3" key="1">
    <citation type="submission" date="2016-07" db="EMBL/GenBank/DDBJ databases">
        <title>Complete genome sequence of the Lentzea guizhouensis DHS C013.</title>
        <authorList>
            <person name="Cao C."/>
        </authorList>
    </citation>
    <scope>NUCLEOTIDE SEQUENCE [LARGE SCALE GENOMIC DNA]</scope>
    <source>
        <strain evidence="2 3">DHS C013</strain>
    </source>
</reference>
<evidence type="ECO:0000313" key="3">
    <source>
        <dbReference type="Proteomes" id="UP000093053"/>
    </source>
</evidence>
<organism evidence="2 3">
    <name type="scientific">Lentzea guizhouensis</name>
    <dbReference type="NCBI Taxonomy" id="1586287"/>
    <lineage>
        <taxon>Bacteria</taxon>
        <taxon>Bacillati</taxon>
        <taxon>Actinomycetota</taxon>
        <taxon>Actinomycetes</taxon>
        <taxon>Pseudonocardiales</taxon>
        <taxon>Pseudonocardiaceae</taxon>
        <taxon>Lentzea</taxon>
    </lineage>
</organism>
<proteinExistence type="predicted"/>
<dbReference type="Pfam" id="PF04486">
    <property type="entry name" value="SchA_CurD"/>
    <property type="match status" value="1"/>
</dbReference>
<evidence type="ECO:0000313" key="2">
    <source>
        <dbReference type="EMBL" id="ANZ35923.1"/>
    </source>
</evidence>
<keyword evidence="3" id="KW-1185">Reference proteome</keyword>
<dbReference type="STRING" id="1586287.BBK82_07345"/>
<dbReference type="InterPro" id="IPR007575">
    <property type="entry name" value="SchA_CurD-like"/>
</dbReference>
<dbReference type="AlphaFoldDB" id="A0A1B2HDY9"/>
<dbReference type="KEGG" id="led:BBK82_07345"/>
<evidence type="ECO:0000259" key="1">
    <source>
        <dbReference type="Pfam" id="PF04486"/>
    </source>
</evidence>
<dbReference type="EMBL" id="CP016793">
    <property type="protein sequence ID" value="ANZ35923.1"/>
    <property type="molecule type" value="Genomic_DNA"/>
</dbReference>
<gene>
    <name evidence="2" type="ORF">BBK82_07345</name>
</gene>
<sequence>MNRYALTFPVRPGSEAAVAEILAGYAGPPPGRPQAARPLLDRTSVFMVGPVVVRVVDITCPPEVAIRHLASQPQIQAVEQRLRPHLVQDRDLSDDDGRRRFLAGSVMRVVASRNGHPGHLPRAAAFYQALPGQAGEVARLLAADDSGSGCGTTVFRRRDTVVHLVESSERTTAVPLADRLVPLVRMACPMTLVTDRVVGAVA</sequence>
<dbReference type="Proteomes" id="UP000093053">
    <property type="component" value="Chromosome"/>
</dbReference>
<name>A0A1B2HDY9_9PSEU</name>
<accession>A0A1B2HDY9</accession>
<dbReference type="RefSeq" id="WP_065914330.1">
    <property type="nucleotide sequence ID" value="NZ_CP016793.1"/>
</dbReference>